<dbReference type="Proteomes" id="UP000792457">
    <property type="component" value="Unassembled WGS sequence"/>
</dbReference>
<dbReference type="GO" id="GO:0004568">
    <property type="term" value="F:chitinase activity"/>
    <property type="evidence" value="ECO:0007669"/>
    <property type="project" value="TreeGrafter"/>
</dbReference>
<sequence length="388" mass="42596">MAKTLLALALAFAASVMVGAQSDLKTVCYYDSRAHWRHVLLGVGIWPSGVAGGLDPIDPDEPDYFASSEPYQTLIEDHEKRDAFVESARALVRRANFDGIDLAWPFPKEPYKKDRGGTLGQWWHSVRRKFGSGRSDKKPEEDHVIRGRREGFASLIREMKHAFSGGARPLKITVSHPPTTNITYFDVMSISSMVEQIHVMGFDYITPFRQKTQARQPAPLYVTDPTLSSADATVRKWLSGGAPGRKLVLGIPAFGRTWRLPDGVEPAGAVPPATAEGPGGAGPHTNIYGLLAYYEICRNITHSGYDDWGLTNFPDPTRKMGPYATRVGSHEPLWVGYDDLDFAGAKATYVKSRGLGGVAMWDISLDDFGGVCTGTKFPLLRAIKAKLV</sequence>
<gene>
    <name evidence="3" type="ORF">J437_LFUL014047</name>
</gene>
<dbReference type="SUPFAM" id="SSF51445">
    <property type="entry name" value="(Trans)glycosidases"/>
    <property type="match status" value="1"/>
</dbReference>
<name>A0A8K0P2R7_LADFU</name>
<reference evidence="3" key="2">
    <citation type="submission" date="2017-10" db="EMBL/GenBank/DDBJ databases">
        <title>Ladona fulva Genome sequencing and assembly.</title>
        <authorList>
            <person name="Murali S."/>
            <person name="Richards S."/>
            <person name="Bandaranaike D."/>
            <person name="Bellair M."/>
            <person name="Blankenburg K."/>
            <person name="Chao H."/>
            <person name="Dinh H."/>
            <person name="Doddapaneni H."/>
            <person name="Dugan-Rocha S."/>
            <person name="Elkadiri S."/>
            <person name="Gnanaolivu R."/>
            <person name="Hernandez B."/>
            <person name="Skinner E."/>
            <person name="Javaid M."/>
            <person name="Lee S."/>
            <person name="Li M."/>
            <person name="Ming W."/>
            <person name="Munidasa M."/>
            <person name="Muniz J."/>
            <person name="Nguyen L."/>
            <person name="Hughes D."/>
            <person name="Osuji N."/>
            <person name="Pu L.-L."/>
            <person name="Puazo M."/>
            <person name="Qu C."/>
            <person name="Quiroz J."/>
            <person name="Raj R."/>
            <person name="Weissenberger G."/>
            <person name="Xin Y."/>
            <person name="Zou X."/>
            <person name="Han Y."/>
            <person name="Worley K."/>
            <person name="Muzny D."/>
            <person name="Gibbs R."/>
        </authorList>
    </citation>
    <scope>NUCLEOTIDE SEQUENCE</scope>
    <source>
        <strain evidence="3">Sampled in the wild</strain>
    </source>
</reference>
<dbReference type="PANTHER" id="PTHR11177">
    <property type="entry name" value="CHITINASE"/>
    <property type="match status" value="1"/>
</dbReference>
<keyword evidence="1" id="KW-0732">Signal</keyword>
<feature type="signal peptide" evidence="1">
    <location>
        <begin position="1"/>
        <end position="20"/>
    </location>
</feature>
<dbReference type="InterPro" id="IPR011583">
    <property type="entry name" value="Chitinase_II/V-like_cat"/>
</dbReference>
<dbReference type="GO" id="GO:0006032">
    <property type="term" value="P:chitin catabolic process"/>
    <property type="evidence" value="ECO:0007669"/>
    <property type="project" value="TreeGrafter"/>
</dbReference>
<dbReference type="GO" id="GO:0005576">
    <property type="term" value="C:extracellular region"/>
    <property type="evidence" value="ECO:0007669"/>
    <property type="project" value="TreeGrafter"/>
</dbReference>
<organism evidence="3 4">
    <name type="scientific">Ladona fulva</name>
    <name type="common">Scarce chaser dragonfly</name>
    <name type="synonym">Libellula fulva</name>
    <dbReference type="NCBI Taxonomy" id="123851"/>
    <lineage>
        <taxon>Eukaryota</taxon>
        <taxon>Metazoa</taxon>
        <taxon>Ecdysozoa</taxon>
        <taxon>Arthropoda</taxon>
        <taxon>Hexapoda</taxon>
        <taxon>Insecta</taxon>
        <taxon>Pterygota</taxon>
        <taxon>Palaeoptera</taxon>
        <taxon>Odonata</taxon>
        <taxon>Epiprocta</taxon>
        <taxon>Anisoptera</taxon>
        <taxon>Libelluloidea</taxon>
        <taxon>Libellulidae</taxon>
        <taxon>Ladona</taxon>
    </lineage>
</organism>
<evidence type="ECO:0000313" key="4">
    <source>
        <dbReference type="Proteomes" id="UP000792457"/>
    </source>
</evidence>
<dbReference type="PANTHER" id="PTHR11177:SF235">
    <property type="entry name" value="CHITINASE-LIKE PROTEIN IDGF1-RELATED"/>
    <property type="match status" value="1"/>
</dbReference>
<dbReference type="Pfam" id="PF00704">
    <property type="entry name" value="Glyco_hydro_18"/>
    <property type="match status" value="1"/>
</dbReference>
<comment type="caution">
    <text evidence="3">The sequence shown here is derived from an EMBL/GenBank/DDBJ whole genome shotgun (WGS) entry which is preliminary data.</text>
</comment>
<feature type="domain" description="GH18" evidence="2">
    <location>
        <begin position="1"/>
        <end position="388"/>
    </location>
</feature>
<dbReference type="AlphaFoldDB" id="A0A8K0P2R7"/>
<feature type="chain" id="PRO_5035476849" description="GH18 domain-containing protein" evidence="1">
    <location>
        <begin position="21"/>
        <end position="388"/>
    </location>
</feature>
<dbReference type="OrthoDB" id="76388at2759"/>
<protein>
    <recommendedName>
        <fullName evidence="2">GH18 domain-containing protein</fullName>
    </recommendedName>
</protein>
<keyword evidence="4" id="KW-1185">Reference proteome</keyword>
<dbReference type="EMBL" id="KZ308737">
    <property type="protein sequence ID" value="KAG8233690.1"/>
    <property type="molecule type" value="Genomic_DNA"/>
</dbReference>
<dbReference type="Gene3D" id="3.10.50.10">
    <property type="match status" value="1"/>
</dbReference>
<dbReference type="FunFam" id="3.10.50.10:FF:000012">
    <property type="entry name" value="Chitinase 17"/>
    <property type="match status" value="1"/>
</dbReference>
<dbReference type="InterPro" id="IPR017853">
    <property type="entry name" value="GH"/>
</dbReference>
<accession>A0A8K0P2R7</accession>
<evidence type="ECO:0000313" key="3">
    <source>
        <dbReference type="EMBL" id="KAG8233690.1"/>
    </source>
</evidence>
<dbReference type="SUPFAM" id="SSF54556">
    <property type="entry name" value="Chitinase insertion domain"/>
    <property type="match status" value="1"/>
</dbReference>
<dbReference type="GO" id="GO:0005975">
    <property type="term" value="P:carbohydrate metabolic process"/>
    <property type="evidence" value="ECO:0007669"/>
    <property type="project" value="InterPro"/>
</dbReference>
<reference evidence="3" key="1">
    <citation type="submission" date="2013-04" db="EMBL/GenBank/DDBJ databases">
        <authorList>
            <person name="Qu J."/>
            <person name="Murali S.C."/>
            <person name="Bandaranaike D."/>
            <person name="Bellair M."/>
            <person name="Blankenburg K."/>
            <person name="Chao H."/>
            <person name="Dinh H."/>
            <person name="Doddapaneni H."/>
            <person name="Downs B."/>
            <person name="Dugan-Rocha S."/>
            <person name="Elkadiri S."/>
            <person name="Gnanaolivu R.D."/>
            <person name="Hernandez B."/>
            <person name="Javaid M."/>
            <person name="Jayaseelan J.C."/>
            <person name="Lee S."/>
            <person name="Li M."/>
            <person name="Ming W."/>
            <person name="Munidasa M."/>
            <person name="Muniz J."/>
            <person name="Nguyen L."/>
            <person name="Ongeri F."/>
            <person name="Osuji N."/>
            <person name="Pu L.-L."/>
            <person name="Puazo M."/>
            <person name="Qu C."/>
            <person name="Quiroz J."/>
            <person name="Raj R."/>
            <person name="Weissenberger G."/>
            <person name="Xin Y."/>
            <person name="Zou X."/>
            <person name="Han Y."/>
            <person name="Richards S."/>
            <person name="Worley K."/>
            <person name="Muzny D."/>
            <person name="Gibbs R."/>
        </authorList>
    </citation>
    <scope>NUCLEOTIDE SEQUENCE</scope>
    <source>
        <strain evidence="3">Sampled in the wild</strain>
    </source>
</reference>
<evidence type="ECO:0000259" key="2">
    <source>
        <dbReference type="PROSITE" id="PS51910"/>
    </source>
</evidence>
<dbReference type="InterPro" id="IPR050314">
    <property type="entry name" value="Glycosyl_Hydrlase_18"/>
</dbReference>
<dbReference type="Gene3D" id="3.20.20.80">
    <property type="entry name" value="Glycosidases"/>
    <property type="match status" value="1"/>
</dbReference>
<dbReference type="InterPro" id="IPR001223">
    <property type="entry name" value="Glyco_hydro18_cat"/>
</dbReference>
<dbReference type="InterPro" id="IPR029070">
    <property type="entry name" value="Chitinase_insertion_sf"/>
</dbReference>
<evidence type="ECO:0000256" key="1">
    <source>
        <dbReference type="SAM" id="SignalP"/>
    </source>
</evidence>
<dbReference type="GO" id="GO:0008061">
    <property type="term" value="F:chitin binding"/>
    <property type="evidence" value="ECO:0007669"/>
    <property type="project" value="InterPro"/>
</dbReference>
<proteinExistence type="predicted"/>
<dbReference type="SMART" id="SM00636">
    <property type="entry name" value="Glyco_18"/>
    <property type="match status" value="1"/>
</dbReference>
<dbReference type="PROSITE" id="PS51910">
    <property type="entry name" value="GH18_2"/>
    <property type="match status" value="1"/>
</dbReference>